<organism evidence="1 2">
    <name type="scientific">Tanacetum coccineum</name>
    <dbReference type="NCBI Taxonomy" id="301880"/>
    <lineage>
        <taxon>Eukaryota</taxon>
        <taxon>Viridiplantae</taxon>
        <taxon>Streptophyta</taxon>
        <taxon>Embryophyta</taxon>
        <taxon>Tracheophyta</taxon>
        <taxon>Spermatophyta</taxon>
        <taxon>Magnoliopsida</taxon>
        <taxon>eudicotyledons</taxon>
        <taxon>Gunneridae</taxon>
        <taxon>Pentapetalae</taxon>
        <taxon>asterids</taxon>
        <taxon>campanulids</taxon>
        <taxon>Asterales</taxon>
        <taxon>Asteraceae</taxon>
        <taxon>Asteroideae</taxon>
        <taxon>Anthemideae</taxon>
        <taxon>Anthemidinae</taxon>
        <taxon>Tanacetum</taxon>
    </lineage>
</organism>
<comment type="caution">
    <text evidence="1">The sequence shown here is derived from an EMBL/GenBank/DDBJ whole genome shotgun (WGS) entry which is preliminary data.</text>
</comment>
<evidence type="ECO:0000313" key="2">
    <source>
        <dbReference type="Proteomes" id="UP001151760"/>
    </source>
</evidence>
<protein>
    <submittedName>
        <fullName evidence="1">Uncharacterized protein</fullName>
    </submittedName>
</protein>
<dbReference type="Proteomes" id="UP001151760">
    <property type="component" value="Unassembled WGS sequence"/>
</dbReference>
<gene>
    <name evidence="1" type="ORF">Tco_0891405</name>
</gene>
<reference evidence="1" key="1">
    <citation type="journal article" date="2022" name="Int. J. Mol. Sci.">
        <title>Draft Genome of Tanacetum Coccineum: Genomic Comparison of Closely Related Tanacetum-Family Plants.</title>
        <authorList>
            <person name="Yamashiro T."/>
            <person name="Shiraishi A."/>
            <person name="Nakayama K."/>
            <person name="Satake H."/>
        </authorList>
    </citation>
    <scope>NUCLEOTIDE SEQUENCE</scope>
</reference>
<accession>A0ABQ5C670</accession>
<dbReference type="EMBL" id="BQNB010013891">
    <property type="protein sequence ID" value="GJT21468.1"/>
    <property type="molecule type" value="Genomic_DNA"/>
</dbReference>
<sequence>MAKLWGVPKARETLYDRLSKLLRMDVVPPPYNRKHSCRLLSILTLMIHSDKRPVRIRETQILAFASCVSSVKSLSSKTNEPLAFAPSSVAFQTMSETTEHQPSSTNVDSSFSVKEEKNIPASVPAGSKNRPAYVPALQVGELLVKPQQVVLGEIQRLNYAMGIQESMEKLDDFVKIIGGTVTFGGGDAKSLEKDYQDFQIEL</sequence>
<evidence type="ECO:0000313" key="1">
    <source>
        <dbReference type="EMBL" id="GJT21468.1"/>
    </source>
</evidence>
<proteinExistence type="predicted"/>
<keyword evidence="2" id="KW-1185">Reference proteome</keyword>
<reference evidence="1" key="2">
    <citation type="submission" date="2022-01" db="EMBL/GenBank/DDBJ databases">
        <authorList>
            <person name="Yamashiro T."/>
            <person name="Shiraishi A."/>
            <person name="Satake H."/>
            <person name="Nakayama K."/>
        </authorList>
    </citation>
    <scope>NUCLEOTIDE SEQUENCE</scope>
</reference>
<name>A0ABQ5C670_9ASTR</name>